<feature type="compositionally biased region" description="Low complexity" evidence="2">
    <location>
        <begin position="23"/>
        <end position="48"/>
    </location>
</feature>
<name>A0A8J3W9Q7_9ACTN</name>
<dbReference type="PANTHER" id="PTHR38432">
    <property type="entry name" value="TELA-LIKE PROTEIN SAOUHSC_01408"/>
    <property type="match status" value="1"/>
</dbReference>
<dbReference type="Proteomes" id="UP000616724">
    <property type="component" value="Unassembled WGS sequence"/>
</dbReference>
<feature type="region of interest" description="Disordered" evidence="2">
    <location>
        <begin position="1"/>
        <end position="48"/>
    </location>
</feature>
<dbReference type="AlphaFoldDB" id="A0A8J3W9Q7"/>
<organism evidence="3 4">
    <name type="scientific">Planobispora longispora</name>
    <dbReference type="NCBI Taxonomy" id="28887"/>
    <lineage>
        <taxon>Bacteria</taxon>
        <taxon>Bacillati</taxon>
        <taxon>Actinomycetota</taxon>
        <taxon>Actinomycetes</taxon>
        <taxon>Streptosporangiales</taxon>
        <taxon>Streptosporangiaceae</taxon>
        <taxon>Planobispora</taxon>
    </lineage>
</organism>
<comment type="similarity">
    <text evidence="1">Belongs to the TelA family.</text>
</comment>
<dbReference type="Pfam" id="PF05816">
    <property type="entry name" value="TelA"/>
    <property type="match status" value="1"/>
</dbReference>
<sequence length="420" mass="44597">MAHDTAGNATGDMTGRASGGAAGNPAGSTTGGDLTLTPPSLTLTPPAPVTAVPAERAATMLPLPEGRAEELAAKARDFAAELTGLDPRAPEFTRRVHDISSMGDSEIRAASQVANRMLKRPVAALASAKGEAADAQGRVAGQLVALRRTVVDLDPKQAAAGTRKLLGLIPFGDRLRDYFAKYRSAQKHIDDIIRALKSGQDELLKDNAAIEGEKANLWEAMTRLQEYAVMAAALDAAIEDRLLHLDAADPDKATALRSDALFTVRQKHQDILTQLAVSAQSYLALDLVRKNNMELSKGVDRATTTTVAALRTAVTVAQALANQKLVLDQISALNATTSDLILATSEMLRTQAGVIQNQAASTTVDMDALRRAFDNVYATMDMIDSFRAQAVESMAVTVQSLSGELEHAKTYLDRAAEAGR</sequence>
<protein>
    <submittedName>
        <fullName evidence="3">Toxic anion resistance protein</fullName>
    </submittedName>
</protein>
<dbReference type="RefSeq" id="WP_239317823.1">
    <property type="nucleotide sequence ID" value="NZ_BOOH01000068.1"/>
</dbReference>
<evidence type="ECO:0000313" key="3">
    <source>
        <dbReference type="EMBL" id="GIH81063.1"/>
    </source>
</evidence>
<gene>
    <name evidence="3" type="ORF">Plo01_74920</name>
</gene>
<accession>A0A8J3W9Q7</accession>
<evidence type="ECO:0000256" key="2">
    <source>
        <dbReference type="SAM" id="MobiDB-lite"/>
    </source>
</evidence>
<reference evidence="3 4" key="1">
    <citation type="submission" date="2021-01" db="EMBL/GenBank/DDBJ databases">
        <title>Whole genome shotgun sequence of Planobispora longispora NBRC 13918.</title>
        <authorList>
            <person name="Komaki H."/>
            <person name="Tamura T."/>
        </authorList>
    </citation>
    <scope>NUCLEOTIDE SEQUENCE [LARGE SCALE GENOMIC DNA]</scope>
    <source>
        <strain evidence="3 4">NBRC 13918</strain>
    </source>
</reference>
<dbReference type="InterPro" id="IPR008863">
    <property type="entry name" value="Toxic_anion-R_TelA"/>
</dbReference>
<proteinExistence type="inferred from homology"/>
<evidence type="ECO:0000256" key="1">
    <source>
        <dbReference type="ARBA" id="ARBA00005541"/>
    </source>
</evidence>
<comment type="caution">
    <text evidence="3">The sequence shown here is derived from an EMBL/GenBank/DDBJ whole genome shotgun (WGS) entry which is preliminary data.</text>
</comment>
<keyword evidence="4" id="KW-1185">Reference proteome</keyword>
<evidence type="ECO:0000313" key="4">
    <source>
        <dbReference type="Proteomes" id="UP000616724"/>
    </source>
</evidence>
<dbReference type="EMBL" id="BOOH01000068">
    <property type="protein sequence ID" value="GIH81063.1"/>
    <property type="molecule type" value="Genomic_DNA"/>
</dbReference>
<dbReference type="PANTHER" id="PTHR38432:SF1">
    <property type="entry name" value="TELA-LIKE PROTEIN SAOUHSC_01408"/>
    <property type="match status" value="1"/>
</dbReference>